<dbReference type="Proteomes" id="UP001434883">
    <property type="component" value="Unassembled WGS sequence"/>
</dbReference>
<sequence length="84" mass="9785">MLMYVEHFCVVVYFLWVIQCFLFLAAMVTAWEEDSNQYKASAAAQGATCFQDSVSTACVRFLPWWLVFLHLKDFKEDLSLDRCS</sequence>
<accession>A0ABV0QEA6</accession>
<evidence type="ECO:0000313" key="2">
    <source>
        <dbReference type="EMBL" id="MEQ2194120.1"/>
    </source>
</evidence>
<keyword evidence="1" id="KW-0472">Membrane</keyword>
<keyword evidence="1" id="KW-0812">Transmembrane</keyword>
<dbReference type="EMBL" id="JAHRIN010008948">
    <property type="protein sequence ID" value="MEQ2194120.1"/>
    <property type="molecule type" value="Genomic_DNA"/>
</dbReference>
<evidence type="ECO:0008006" key="4">
    <source>
        <dbReference type="Google" id="ProtNLM"/>
    </source>
</evidence>
<protein>
    <recommendedName>
        <fullName evidence="4">Secreted protein</fullName>
    </recommendedName>
</protein>
<evidence type="ECO:0000256" key="1">
    <source>
        <dbReference type="SAM" id="Phobius"/>
    </source>
</evidence>
<reference evidence="2 3" key="1">
    <citation type="submission" date="2021-06" db="EMBL/GenBank/DDBJ databases">
        <authorList>
            <person name="Palmer J.M."/>
        </authorList>
    </citation>
    <scope>NUCLEOTIDE SEQUENCE [LARGE SCALE GENOMIC DNA]</scope>
    <source>
        <strain evidence="2 3">XC_2019</strain>
        <tissue evidence="2">Muscle</tissue>
    </source>
</reference>
<gene>
    <name evidence="2" type="ORF">XENOCAPTIV_023782</name>
</gene>
<organism evidence="2 3">
    <name type="scientific">Xenoophorus captivus</name>
    <dbReference type="NCBI Taxonomy" id="1517983"/>
    <lineage>
        <taxon>Eukaryota</taxon>
        <taxon>Metazoa</taxon>
        <taxon>Chordata</taxon>
        <taxon>Craniata</taxon>
        <taxon>Vertebrata</taxon>
        <taxon>Euteleostomi</taxon>
        <taxon>Actinopterygii</taxon>
        <taxon>Neopterygii</taxon>
        <taxon>Teleostei</taxon>
        <taxon>Neoteleostei</taxon>
        <taxon>Acanthomorphata</taxon>
        <taxon>Ovalentaria</taxon>
        <taxon>Atherinomorphae</taxon>
        <taxon>Cyprinodontiformes</taxon>
        <taxon>Goodeidae</taxon>
        <taxon>Xenoophorus</taxon>
    </lineage>
</organism>
<feature type="transmembrane region" description="Helical" evidence="1">
    <location>
        <begin position="12"/>
        <end position="31"/>
    </location>
</feature>
<name>A0ABV0QEA6_9TELE</name>
<keyword evidence="3" id="KW-1185">Reference proteome</keyword>
<proteinExistence type="predicted"/>
<comment type="caution">
    <text evidence="2">The sequence shown here is derived from an EMBL/GenBank/DDBJ whole genome shotgun (WGS) entry which is preliminary data.</text>
</comment>
<evidence type="ECO:0000313" key="3">
    <source>
        <dbReference type="Proteomes" id="UP001434883"/>
    </source>
</evidence>
<keyword evidence="1" id="KW-1133">Transmembrane helix</keyword>